<feature type="transmembrane region" description="Helical" evidence="1">
    <location>
        <begin position="34"/>
        <end position="51"/>
    </location>
</feature>
<keyword evidence="1" id="KW-0472">Membrane</keyword>
<dbReference type="AlphaFoldDB" id="U1PS31"/>
<evidence type="ECO:0000256" key="1">
    <source>
        <dbReference type="SAM" id="Phobius"/>
    </source>
</evidence>
<feature type="transmembrane region" description="Helical" evidence="1">
    <location>
        <begin position="96"/>
        <end position="114"/>
    </location>
</feature>
<reference evidence="2 3" key="1">
    <citation type="journal article" date="2013" name="PLoS ONE">
        <title>Assembly-driven community genomics of a hypersaline microbial ecosystem.</title>
        <authorList>
            <person name="Podell S."/>
            <person name="Ugalde J.A."/>
            <person name="Narasingarao P."/>
            <person name="Banfield J.F."/>
            <person name="Heidelberg K.B."/>
            <person name="Allen E.E."/>
        </authorList>
    </citation>
    <scope>NUCLEOTIDE SEQUENCE [LARGE SCALE GENOMIC DNA]</scope>
    <source>
        <strain evidence="3">J07HQW2</strain>
    </source>
</reference>
<dbReference type="Proteomes" id="UP000030710">
    <property type="component" value="Unassembled WGS sequence"/>
</dbReference>
<evidence type="ECO:0000313" key="2">
    <source>
        <dbReference type="EMBL" id="ERG95171.1"/>
    </source>
</evidence>
<dbReference type="EMBL" id="KE356561">
    <property type="protein sequence ID" value="ERG95171.1"/>
    <property type="molecule type" value="Genomic_DNA"/>
</dbReference>
<keyword evidence="1" id="KW-1133">Transmembrane helix</keyword>
<protein>
    <submittedName>
        <fullName evidence="2">Uncharacterized protein</fullName>
    </submittedName>
</protein>
<accession>U1PS31</accession>
<keyword evidence="1" id="KW-0812">Transmembrane</keyword>
<evidence type="ECO:0000313" key="3">
    <source>
        <dbReference type="Proteomes" id="UP000030710"/>
    </source>
</evidence>
<sequence length="122" mass="13187">MSTPMPNRFTPKVGLKLGGLPVVMFILIDFRDPGVLGSLAVTYALIGWLMTRQWDIWRGRGGSIVTTWAALLVVPVLGSGLFGVHDELYLTNDQAFALRRLVLGVGYAAAGIGVKMGRSVQK</sequence>
<proteinExistence type="predicted"/>
<name>U1PS31_9EURY</name>
<dbReference type="HOGENOM" id="CLU_2021468_0_0_2"/>
<feature type="transmembrane region" description="Helical" evidence="1">
    <location>
        <begin position="63"/>
        <end position="84"/>
    </location>
</feature>
<organism evidence="2 3">
    <name type="scientific">Haloquadratum walsbyi J07HQW2</name>
    <dbReference type="NCBI Taxonomy" id="1238425"/>
    <lineage>
        <taxon>Archaea</taxon>
        <taxon>Methanobacteriati</taxon>
        <taxon>Methanobacteriota</taxon>
        <taxon>Stenosarchaea group</taxon>
        <taxon>Halobacteria</taxon>
        <taxon>Halobacteriales</taxon>
        <taxon>Haloferacaceae</taxon>
        <taxon>Haloquadratum</taxon>
    </lineage>
</organism>
<gene>
    <name evidence="2" type="ORF">J07HQW2_01619</name>
</gene>
<feature type="transmembrane region" description="Helical" evidence="1">
    <location>
        <begin position="12"/>
        <end position="28"/>
    </location>
</feature>